<reference evidence="1 2" key="1">
    <citation type="submission" date="2007-03" db="EMBL/GenBank/DDBJ databases">
        <title>Complete sequence of chromosome of Methanococcus maripaludis C5.</title>
        <authorList>
            <consortium name="US DOE Joint Genome Institute"/>
            <person name="Copeland A."/>
            <person name="Lucas S."/>
            <person name="Lapidus A."/>
            <person name="Barry K."/>
            <person name="Glavina del Rio T."/>
            <person name="Dalin E."/>
            <person name="Tice H."/>
            <person name="Pitluck S."/>
            <person name="Chertkov O."/>
            <person name="Brettin T."/>
            <person name="Bruce D."/>
            <person name="Han C."/>
            <person name="Detter J.C."/>
            <person name="Schmutz J."/>
            <person name="Larimer F."/>
            <person name="Land M."/>
            <person name="Hauser L."/>
            <person name="Kyrpides N."/>
            <person name="Mikhailova N."/>
            <person name="Sieprawska-Lupa M."/>
            <person name="Whitman W.B."/>
            <person name="Richardson P."/>
        </authorList>
    </citation>
    <scope>NUCLEOTIDE SEQUENCE [LARGE SCALE GENOMIC DNA]</scope>
    <source>
        <strain evidence="2">C5 / ATCC BAA-1333</strain>
    </source>
</reference>
<dbReference type="InterPro" id="IPR009057">
    <property type="entry name" value="Homeodomain-like_sf"/>
</dbReference>
<evidence type="ECO:0000313" key="2">
    <source>
        <dbReference type="Proteomes" id="UP000000253"/>
    </source>
</evidence>
<dbReference type="EMBL" id="CP000609">
    <property type="protein sequence ID" value="ABO35482.1"/>
    <property type="molecule type" value="Genomic_DNA"/>
</dbReference>
<dbReference type="AlphaFoldDB" id="A4FZ48"/>
<name>A4FZ48_METM5</name>
<sequence>MSKILFLTLNSNLNRNLKMIQMSEKYKTYHTSKYLSKTEVEDLIKRGVDEVTMPKSVYEYMEQKNKGALNRLLIFGVDVSITDQVGRPRKVEGDIKKKIIEEIINGKSIRKVAEEYDLKKSTIWDNIKDDMAKIKQEKFRKMIYDYKELLIEKGKYTDYIETLFCELDMNISNDNLKEAEKILLKIIEYSKKKD</sequence>
<dbReference type="eggNOG" id="arCOG03352">
    <property type="taxonomic scope" value="Archaea"/>
</dbReference>
<dbReference type="KEGG" id="mmq:MmarC5_1184"/>
<protein>
    <recommendedName>
        <fullName evidence="3">Transposase-like protein</fullName>
    </recommendedName>
</protein>
<proteinExistence type="predicted"/>
<dbReference type="Proteomes" id="UP000000253">
    <property type="component" value="Chromosome"/>
</dbReference>
<dbReference type="SUPFAM" id="SSF46689">
    <property type="entry name" value="Homeodomain-like"/>
    <property type="match status" value="1"/>
</dbReference>
<dbReference type="STRING" id="402880.MmarC5_1184"/>
<accession>A4FZ48</accession>
<gene>
    <name evidence="1" type="ordered locus">MmarC5_1184</name>
</gene>
<evidence type="ECO:0000313" key="1">
    <source>
        <dbReference type="EMBL" id="ABO35482.1"/>
    </source>
</evidence>
<dbReference type="HOGENOM" id="CLU_101656_0_0_2"/>
<organism evidence="1 2">
    <name type="scientific">Methanococcus maripaludis (strain C5 / ATCC BAA-1333)</name>
    <dbReference type="NCBI Taxonomy" id="402880"/>
    <lineage>
        <taxon>Archaea</taxon>
        <taxon>Methanobacteriati</taxon>
        <taxon>Methanobacteriota</taxon>
        <taxon>Methanomada group</taxon>
        <taxon>Methanococci</taxon>
        <taxon>Methanococcales</taxon>
        <taxon>Methanococcaceae</taxon>
        <taxon>Methanococcus</taxon>
    </lineage>
</organism>
<evidence type="ECO:0008006" key="3">
    <source>
        <dbReference type="Google" id="ProtNLM"/>
    </source>
</evidence>
<dbReference type="Gene3D" id="1.10.10.60">
    <property type="entry name" value="Homeodomain-like"/>
    <property type="match status" value="1"/>
</dbReference>